<evidence type="ECO:0000256" key="1">
    <source>
        <dbReference type="SAM" id="Phobius"/>
    </source>
</evidence>
<evidence type="ECO:0000313" key="3">
    <source>
        <dbReference type="Proteomes" id="UP001215151"/>
    </source>
</evidence>
<keyword evidence="1" id="KW-1133">Transmembrane helix</keyword>
<gene>
    <name evidence="2" type="ORF">ONZ51_g6304</name>
</gene>
<feature type="transmembrane region" description="Helical" evidence="1">
    <location>
        <begin position="81"/>
        <end position="106"/>
    </location>
</feature>
<keyword evidence="3" id="KW-1185">Reference proteome</keyword>
<proteinExistence type="predicted"/>
<reference evidence="2" key="1">
    <citation type="submission" date="2022-11" db="EMBL/GenBank/DDBJ databases">
        <title>Genome Sequence of Cubamyces cubensis.</title>
        <authorList>
            <person name="Buettner E."/>
        </authorList>
    </citation>
    <scope>NUCLEOTIDE SEQUENCE</scope>
    <source>
        <strain evidence="2">MPL-01</strain>
    </source>
</reference>
<protein>
    <submittedName>
        <fullName evidence="2">Uncharacterized protein</fullName>
    </submittedName>
</protein>
<accession>A0AAD7XAP6</accession>
<dbReference type="AlphaFoldDB" id="A0AAD7XAP6"/>
<feature type="transmembrane region" description="Helical" evidence="1">
    <location>
        <begin position="223"/>
        <end position="245"/>
    </location>
</feature>
<evidence type="ECO:0000313" key="2">
    <source>
        <dbReference type="EMBL" id="KAJ8480959.1"/>
    </source>
</evidence>
<dbReference type="Proteomes" id="UP001215151">
    <property type="component" value="Unassembled WGS sequence"/>
</dbReference>
<comment type="caution">
    <text evidence="2">The sequence shown here is derived from an EMBL/GenBank/DDBJ whole genome shotgun (WGS) entry which is preliminary data.</text>
</comment>
<sequence>MESILFGAFAIAYALGVCLLLRFGRPGKPSMRDWVLYLVSTTMFLPYQHVHLSARLVLHEFVDHADTLRSSFNFWFGGDRISTAMFVAKFGIYVTQTLIGDVFMSYRLFVVWNCQKPILIIPAFLVAISIGSGYTCVARKNLLGTWATVFFVTSFVNNMFCSTLIMWRILSPTLWPLGQHRAPAASKRLTMAWKAMDAILNSAAVYSIASISLVITLRLSPHIGFPACLNVFPSLLGFVFSIITIRMAERSIAASTYALDAAGANGYQPGLRPPGMLPLTTLPPPTLLPPVRVHLSALDISIIHRHNNGYDSGGKSCRR</sequence>
<keyword evidence="1" id="KW-0812">Transmembrane</keyword>
<feature type="transmembrane region" description="Helical" evidence="1">
    <location>
        <begin position="6"/>
        <end position="23"/>
    </location>
</feature>
<organism evidence="2 3">
    <name type="scientific">Trametes cubensis</name>
    <dbReference type="NCBI Taxonomy" id="1111947"/>
    <lineage>
        <taxon>Eukaryota</taxon>
        <taxon>Fungi</taxon>
        <taxon>Dikarya</taxon>
        <taxon>Basidiomycota</taxon>
        <taxon>Agaricomycotina</taxon>
        <taxon>Agaricomycetes</taxon>
        <taxon>Polyporales</taxon>
        <taxon>Polyporaceae</taxon>
        <taxon>Trametes</taxon>
    </lineage>
</organism>
<feature type="transmembrane region" description="Helical" evidence="1">
    <location>
        <begin position="118"/>
        <end position="137"/>
    </location>
</feature>
<feature type="transmembrane region" description="Helical" evidence="1">
    <location>
        <begin position="143"/>
        <end position="167"/>
    </location>
</feature>
<feature type="transmembrane region" description="Helical" evidence="1">
    <location>
        <begin position="198"/>
        <end position="217"/>
    </location>
</feature>
<name>A0AAD7XAP6_9APHY</name>
<keyword evidence="1" id="KW-0472">Membrane</keyword>
<feature type="transmembrane region" description="Helical" evidence="1">
    <location>
        <begin position="35"/>
        <end position="54"/>
    </location>
</feature>
<dbReference type="EMBL" id="JAPEVG010000149">
    <property type="protein sequence ID" value="KAJ8480959.1"/>
    <property type="molecule type" value="Genomic_DNA"/>
</dbReference>